<dbReference type="EMBL" id="JRGF01000012">
    <property type="protein sequence ID" value="KHE41330.1"/>
    <property type="molecule type" value="Genomic_DNA"/>
</dbReference>
<sequence>MISVRETARRLGICRQTIYNLAAKGIITIYHVTGRLSYVSWSEACATISTRTAPAIQQKPRRSTRKKHPEQPAETSSKAAVPAPPTAAKWAAAQELCARYNWDTAYLYRFVQCHRISRIKDGRYSLYSIPQIEAVIQEKQTQIVPAGYITIDDAAKKYSVPPSTVTYRLAHYGIDTQKTVIDGRRKVIFSEAAFRQATQGKKH</sequence>
<proteinExistence type="predicted"/>
<evidence type="ECO:0000313" key="3">
    <source>
        <dbReference type="Proteomes" id="UP000030889"/>
    </source>
</evidence>
<feature type="region of interest" description="Disordered" evidence="1">
    <location>
        <begin position="53"/>
        <end position="83"/>
    </location>
</feature>
<evidence type="ECO:0000256" key="1">
    <source>
        <dbReference type="SAM" id="MobiDB-lite"/>
    </source>
</evidence>
<feature type="compositionally biased region" description="Basic residues" evidence="1">
    <location>
        <begin position="59"/>
        <end position="68"/>
    </location>
</feature>
<name>A0ABR4YHN2_9BACT</name>
<accession>A0ABR4YHN2</accession>
<protein>
    <recommendedName>
        <fullName evidence="4">DNA-binding protein</fullName>
    </recommendedName>
</protein>
<keyword evidence="3" id="KW-1185">Reference proteome</keyword>
<dbReference type="Proteomes" id="UP000030889">
    <property type="component" value="Unassembled WGS sequence"/>
</dbReference>
<evidence type="ECO:0008006" key="4">
    <source>
        <dbReference type="Google" id="ProtNLM"/>
    </source>
</evidence>
<gene>
    <name evidence="2" type="ORF">LG35_08840</name>
</gene>
<organism evidence="2 3">
    <name type="scientific">Alistipes inops</name>
    <dbReference type="NCBI Taxonomy" id="1501391"/>
    <lineage>
        <taxon>Bacteria</taxon>
        <taxon>Pseudomonadati</taxon>
        <taxon>Bacteroidota</taxon>
        <taxon>Bacteroidia</taxon>
        <taxon>Bacteroidales</taxon>
        <taxon>Rikenellaceae</taxon>
        <taxon>Alistipes</taxon>
    </lineage>
</organism>
<reference evidence="2 3" key="1">
    <citation type="submission" date="2014-09" db="EMBL/GenBank/DDBJ databases">
        <title>Alistipes sp. 627, sp. nov., a novel member of the family Rikenellaceae isolated from human faeces.</title>
        <authorList>
            <person name="Shkoporov A.N."/>
            <person name="Chaplin A.V."/>
            <person name="Motuzova O.V."/>
            <person name="Kafarskaia L.I."/>
            <person name="Khokhlova E.V."/>
            <person name="Efimov B.A."/>
        </authorList>
    </citation>
    <scope>NUCLEOTIDE SEQUENCE [LARGE SCALE GENOMIC DNA]</scope>
    <source>
        <strain evidence="2 3">627</strain>
    </source>
</reference>
<comment type="caution">
    <text evidence="2">The sequence shown here is derived from an EMBL/GenBank/DDBJ whole genome shotgun (WGS) entry which is preliminary data.</text>
</comment>
<evidence type="ECO:0000313" key="2">
    <source>
        <dbReference type="EMBL" id="KHE41330.1"/>
    </source>
</evidence>